<dbReference type="NCBIfam" id="TIGR00181">
    <property type="entry name" value="pepF"/>
    <property type="match status" value="1"/>
</dbReference>
<evidence type="ECO:0000256" key="6">
    <source>
        <dbReference type="RuleBase" id="RU368091"/>
    </source>
</evidence>
<comment type="similarity">
    <text evidence="6">Belongs to the peptidase M3B family.</text>
</comment>
<dbReference type="Proteomes" id="UP000005990">
    <property type="component" value="Unassembled WGS sequence"/>
</dbReference>
<dbReference type="EC" id="3.4.24.-" evidence="6"/>
<comment type="cofactor">
    <cofactor evidence="6">
        <name>Zn(2+)</name>
        <dbReference type="ChEBI" id="CHEBI:29105"/>
    </cofactor>
    <text evidence="6">Binds 1 zinc ion.</text>
</comment>
<gene>
    <name evidence="9" type="primary">pepF</name>
    <name evidence="9" type="ORF">HMPREF9257_1489</name>
</gene>
<dbReference type="InterPro" id="IPR042088">
    <property type="entry name" value="OligoPept_F_C"/>
</dbReference>
<dbReference type="Pfam" id="PF08439">
    <property type="entry name" value="Peptidase_M3_N"/>
    <property type="match status" value="1"/>
</dbReference>
<dbReference type="eggNOG" id="COG1164">
    <property type="taxonomic scope" value="Bacteria"/>
</dbReference>
<protein>
    <recommendedName>
        <fullName evidence="6">Oligopeptidase F</fullName>
        <ecNumber evidence="6">3.4.24.-</ecNumber>
    </recommendedName>
</protein>
<dbReference type="OrthoDB" id="9766487at2"/>
<dbReference type="GO" id="GO:0006518">
    <property type="term" value="P:peptide metabolic process"/>
    <property type="evidence" value="ECO:0007669"/>
    <property type="project" value="TreeGrafter"/>
</dbReference>
<dbReference type="Gene3D" id="1.20.140.70">
    <property type="entry name" value="Oligopeptidase f, N-terminal domain"/>
    <property type="match status" value="1"/>
</dbReference>
<name>E4KPK1_9LACT</name>
<feature type="domain" description="Oligopeptidase F N-terminal" evidence="8">
    <location>
        <begin position="116"/>
        <end position="185"/>
    </location>
</feature>
<evidence type="ECO:0000256" key="3">
    <source>
        <dbReference type="ARBA" id="ARBA00022801"/>
    </source>
</evidence>
<dbReference type="AlphaFoldDB" id="E4KPK1"/>
<evidence type="ECO:0000259" key="8">
    <source>
        <dbReference type="Pfam" id="PF08439"/>
    </source>
</evidence>
<evidence type="ECO:0000256" key="5">
    <source>
        <dbReference type="ARBA" id="ARBA00023049"/>
    </source>
</evidence>
<accession>E4KPK1</accession>
<keyword evidence="4 6" id="KW-0862">Zinc</keyword>
<dbReference type="InterPro" id="IPR004438">
    <property type="entry name" value="Peptidase_M3B"/>
</dbReference>
<evidence type="ECO:0000313" key="9">
    <source>
        <dbReference type="EMBL" id="EFR31074.1"/>
    </source>
</evidence>
<reference evidence="9 10" key="1">
    <citation type="submission" date="2010-10" db="EMBL/GenBank/DDBJ databases">
        <authorList>
            <person name="Durkin A.S."/>
            <person name="Madupu R."/>
            <person name="Torralba M."/>
            <person name="Gillis M."/>
            <person name="Methe B."/>
            <person name="Sutton G."/>
            <person name="Nelson K.E."/>
        </authorList>
    </citation>
    <scope>NUCLEOTIDE SEQUENCE [LARGE SCALE GENOMIC DNA]</scope>
    <source>
        <strain evidence="9 10">ACS-139-V-Col8</strain>
    </source>
</reference>
<evidence type="ECO:0000256" key="2">
    <source>
        <dbReference type="ARBA" id="ARBA00022723"/>
    </source>
</evidence>
<keyword evidence="3 6" id="KW-0378">Hydrolase</keyword>
<keyword evidence="10" id="KW-1185">Reference proteome</keyword>
<dbReference type="RefSeq" id="WP_006418277.1">
    <property type="nucleotide sequence ID" value="NZ_AENN01000015.1"/>
</dbReference>
<keyword evidence="2 6" id="KW-0479">Metal-binding</keyword>
<dbReference type="GO" id="GO:0046872">
    <property type="term" value="F:metal ion binding"/>
    <property type="evidence" value="ECO:0007669"/>
    <property type="project" value="UniProtKB-UniRule"/>
</dbReference>
<dbReference type="PANTHER" id="PTHR11804:SF84">
    <property type="entry name" value="SACCHAROLYSIN"/>
    <property type="match status" value="1"/>
</dbReference>
<dbReference type="Pfam" id="PF01432">
    <property type="entry name" value="Peptidase_M3"/>
    <property type="match status" value="1"/>
</dbReference>
<sequence length="604" mass="69145">MSENKVVTREQIEEQYKWDLTTMYASDADQEKDFAAVKDSFERLASYQGTLADSAEQLAKVLDDIFAIARKMSNVYVYAHLKHDQDSTDANYQEMEAKAAQLYAEFGQTISYSTPELLAIPQEKLDGFIAENARLQDYKHYLEVETLGRDHVLSPNEELILAQASEALNASANTFSFLNNADFVFPEVEDAEGNKVQLTHGLYGKLLESSNRRVRKDTFEKFYSIYDQFKNTLASTLSGEIKHNNFNAKVHKFESARAAALFSNSVPESVYDTLVDTVNERLDLLHRYTALRKEILGLDDMEMYDLYTPLLGEPPVTFTFEEAKEIVFEALKPMGEDYLEIIQKAFDERWIDVYENKGKRSGGYSSGTYDSNPYILLNWQDNISSMYTLIHELGHSAHSYLTHHNQPYEYGSYPIFLAEIASTSNENLLTAYLLEKYADNEEVKLYVLNHFLDGVKGTVFRQTQFAEFEHFMYQADAKGQPLTADFLSKNYRELNEKYYGDAVNSGELIGLEWSRIPHFYYNYYVFQYATGLSAATAFSDKILSGDTAVLESYKGFLKSGNSDYPVETMKTAGVDMTQATFINDTLDVFECRLNEFEELIRKNK</sequence>
<dbReference type="GO" id="GO:0006508">
    <property type="term" value="P:proteolysis"/>
    <property type="evidence" value="ECO:0007669"/>
    <property type="project" value="UniProtKB-KW"/>
</dbReference>
<evidence type="ECO:0000256" key="1">
    <source>
        <dbReference type="ARBA" id="ARBA00022670"/>
    </source>
</evidence>
<dbReference type="Gene3D" id="1.10.1370.20">
    <property type="entry name" value="Oligoendopeptidase f, C-terminal domain"/>
    <property type="match status" value="1"/>
</dbReference>
<evidence type="ECO:0000259" key="7">
    <source>
        <dbReference type="Pfam" id="PF01432"/>
    </source>
</evidence>
<dbReference type="GO" id="GO:0004222">
    <property type="term" value="F:metalloendopeptidase activity"/>
    <property type="evidence" value="ECO:0007669"/>
    <property type="project" value="UniProtKB-UniRule"/>
</dbReference>
<keyword evidence="1 6" id="KW-0645">Protease</keyword>
<dbReference type="Gene3D" id="1.10.287.830">
    <property type="entry name" value="putative peptidase helix hairpin domain like"/>
    <property type="match status" value="1"/>
</dbReference>
<dbReference type="CDD" id="cd09608">
    <property type="entry name" value="M3B_PepF"/>
    <property type="match status" value="1"/>
</dbReference>
<dbReference type="InterPro" id="IPR001567">
    <property type="entry name" value="Pept_M3A_M3B_dom"/>
</dbReference>
<evidence type="ECO:0000313" key="10">
    <source>
        <dbReference type="Proteomes" id="UP000005990"/>
    </source>
</evidence>
<comment type="caution">
    <text evidence="9">The sequence shown here is derived from an EMBL/GenBank/DDBJ whole genome shotgun (WGS) entry which is preliminary data.</text>
</comment>
<dbReference type="EMBL" id="AENN01000015">
    <property type="protein sequence ID" value="EFR31074.1"/>
    <property type="molecule type" value="Genomic_DNA"/>
</dbReference>
<dbReference type="InterPro" id="IPR013647">
    <property type="entry name" value="OligopepF_N_dom"/>
</dbReference>
<dbReference type="SUPFAM" id="SSF55486">
    <property type="entry name" value="Metalloproteases ('zincins'), catalytic domain"/>
    <property type="match status" value="1"/>
</dbReference>
<dbReference type="PANTHER" id="PTHR11804">
    <property type="entry name" value="PROTEASE M3 THIMET OLIGOPEPTIDASE-RELATED"/>
    <property type="match status" value="1"/>
</dbReference>
<keyword evidence="5 6" id="KW-0482">Metalloprotease</keyword>
<evidence type="ECO:0000256" key="4">
    <source>
        <dbReference type="ARBA" id="ARBA00022833"/>
    </source>
</evidence>
<feature type="domain" description="Peptidase M3A/M3B catalytic" evidence="7">
    <location>
        <begin position="206"/>
        <end position="585"/>
    </location>
</feature>
<organism evidence="9 10">
    <name type="scientific">Eremococcus coleocola ACS-139-V-Col8</name>
    <dbReference type="NCBI Taxonomy" id="908337"/>
    <lineage>
        <taxon>Bacteria</taxon>
        <taxon>Bacillati</taxon>
        <taxon>Bacillota</taxon>
        <taxon>Bacilli</taxon>
        <taxon>Lactobacillales</taxon>
        <taxon>Aerococcaceae</taxon>
        <taxon>Eremococcus</taxon>
    </lineage>
</organism>
<proteinExistence type="inferred from homology"/>
<dbReference type="MEROPS" id="M03.007"/>
<dbReference type="InterPro" id="IPR045090">
    <property type="entry name" value="Pept_M3A_M3B"/>
</dbReference>
<comment type="function">
    <text evidence="6">Has oligopeptidase activity and degrades a variety of small bioactive peptides.</text>
</comment>